<dbReference type="AlphaFoldDB" id="A0A7M3SY87"/>
<dbReference type="RefSeq" id="WP_156273969.1">
    <property type="nucleotide sequence ID" value="NZ_BAABGI010000002.1"/>
</dbReference>
<reference evidence="1 2" key="1">
    <citation type="submission" date="2019-07" db="EMBL/GenBank/DDBJ databases">
        <title>Gramella aestuarii sp. nov., isolated from a tidal flat, and emended description of Gramella echinicola.</title>
        <authorList>
            <person name="Liu L."/>
        </authorList>
    </citation>
    <scope>NUCLEOTIDE SEQUENCE [LARGE SCALE GENOMIC DNA]</scope>
    <source>
        <strain evidence="1 2">BS12</strain>
    </source>
</reference>
<dbReference type="EMBL" id="VJVW01000001">
    <property type="protein sequence ID" value="MUP41568.1"/>
    <property type="molecule type" value="Genomic_DNA"/>
</dbReference>
<comment type="caution">
    <text evidence="1">The sequence shown here is derived from an EMBL/GenBank/DDBJ whole genome shotgun (WGS) entry which is preliminary data.</text>
</comment>
<dbReference type="Proteomes" id="UP000460416">
    <property type="component" value="Unassembled WGS sequence"/>
</dbReference>
<organism evidence="1 2">
    <name type="scientific">Christiangramia aestuarii</name>
    <dbReference type="NCBI Taxonomy" id="1028746"/>
    <lineage>
        <taxon>Bacteria</taxon>
        <taxon>Pseudomonadati</taxon>
        <taxon>Bacteroidota</taxon>
        <taxon>Flavobacteriia</taxon>
        <taxon>Flavobacteriales</taxon>
        <taxon>Flavobacteriaceae</taxon>
        <taxon>Christiangramia</taxon>
    </lineage>
</organism>
<keyword evidence="1" id="KW-0645">Protease</keyword>
<keyword evidence="2" id="KW-1185">Reference proteome</keyword>
<keyword evidence="1" id="KW-0121">Carboxypeptidase</keyword>
<evidence type="ECO:0000313" key="1">
    <source>
        <dbReference type="EMBL" id="MUP41568.1"/>
    </source>
</evidence>
<accession>A0A7M3SY87</accession>
<protein>
    <submittedName>
        <fullName evidence="1">Carboxypeptidase-like regulatory domain-containing protein</fullName>
    </submittedName>
</protein>
<dbReference type="InterPro" id="IPR008969">
    <property type="entry name" value="CarboxyPept-like_regulatory"/>
</dbReference>
<dbReference type="SUPFAM" id="SSF49464">
    <property type="entry name" value="Carboxypeptidase regulatory domain-like"/>
    <property type="match status" value="1"/>
</dbReference>
<sequence>MPKQRINKSLIFLLICFGAIKLAAQERRMLNGKIAVDSMQYAGGVHVVNLTAELGTTSNEQGDFSILARPGDSLFISSVQYQHERLVIQEASFQQTLLIELKEKFNELDEVRLDDIKLSGVLSGDINKVPESVYEKLGIPFPKPRRSSLELAVQSATGNGSPIAILNRLNGTTERLEKAESNNKLFQKVNKGLALFGPAFFMEKFKIEESEIINFLYFCAEDPEYTSHLQAESIFKLMELFENKIVSFKELRVLE</sequence>
<name>A0A7M3SY87_9FLAO</name>
<evidence type="ECO:0000313" key="2">
    <source>
        <dbReference type="Proteomes" id="UP000460416"/>
    </source>
</evidence>
<gene>
    <name evidence="1" type="ORF">FLP08_03190</name>
</gene>
<proteinExistence type="predicted"/>
<dbReference type="OrthoDB" id="1466882at2"/>
<dbReference type="GO" id="GO:0004180">
    <property type="term" value="F:carboxypeptidase activity"/>
    <property type="evidence" value="ECO:0007669"/>
    <property type="project" value="UniProtKB-KW"/>
</dbReference>
<keyword evidence="1" id="KW-0378">Hydrolase</keyword>